<evidence type="ECO:0000259" key="2">
    <source>
        <dbReference type="Pfam" id="PF22322"/>
    </source>
</evidence>
<evidence type="ECO:0000256" key="1">
    <source>
        <dbReference type="SAM" id="MobiDB-lite"/>
    </source>
</evidence>
<feature type="region of interest" description="Disordered" evidence="1">
    <location>
        <begin position="296"/>
        <end position="332"/>
    </location>
</feature>
<sequence length="332" mass="33840">MSSNSSTSHTVRKLRLVGGVANPDSGPGRAARGGITAVSVLVVIGTAPASAETPAERCARETATYNSAWAQTWAASNGKPADQAPPPPVPYVCVDPGPSTSSTPPPSVTAPGIPTDTTTPDSSGPNVGAHAPTDIPPPGDTPIVEVPRRDQPRRAPLPSVGPTPVAPPADFAGRVPASLDCPEGQSSQQEMTNPGGATSEKCVDDPKTDDDAGEGYDGLSPGPSQDVVCAANPIDCTRSASARDDSYTAANREFPLKTKQNPNGKFSGVDDENDAMRHCTWQALVTKRSNSGFAEAIGDAHEADSGGAGTPSSKMDLGNNVTGRRIGESSAP</sequence>
<feature type="region of interest" description="Disordered" evidence="1">
    <location>
        <begin position="1"/>
        <end position="32"/>
    </location>
</feature>
<organism evidence="3 4">
    <name type="scientific">Gordonia paraffinivorans</name>
    <dbReference type="NCBI Taxonomy" id="175628"/>
    <lineage>
        <taxon>Bacteria</taxon>
        <taxon>Bacillati</taxon>
        <taxon>Actinomycetota</taxon>
        <taxon>Actinomycetes</taxon>
        <taxon>Mycobacteriales</taxon>
        <taxon>Gordoniaceae</taxon>
        <taxon>Gordonia</taxon>
    </lineage>
</organism>
<dbReference type="InterPro" id="IPR054246">
    <property type="entry name" value="DUF6973"/>
</dbReference>
<protein>
    <recommendedName>
        <fullName evidence="2">DUF6973 domain-containing protein</fullName>
    </recommendedName>
</protein>
<feature type="compositionally biased region" description="Basic and acidic residues" evidence="1">
    <location>
        <begin position="201"/>
        <end position="210"/>
    </location>
</feature>
<dbReference type="Proteomes" id="UP000360750">
    <property type="component" value="Unassembled WGS sequence"/>
</dbReference>
<feature type="compositionally biased region" description="Low complexity" evidence="1">
    <location>
        <begin position="91"/>
        <end position="102"/>
    </location>
</feature>
<feature type="compositionally biased region" description="Polar residues" evidence="1">
    <location>
        <begin position="184"/>
        <end position="196"/>
    </location>
</feature>
<evidence type="ECO:0000313" key="4">
    <source>
        <dbReference type="Proteomes" id="UP000360750"/>
    </source>
</evidence>
<dbReference type="Pfam" id="PF22322">
    <property type="entry name" value="DUF6973"/>
    <property type="match status" value="1"/>
</dbReference>
<feature type="region of interest" description="Disordered" evidence="1">
    <location>
        <begin position="241"/>
        <end position="272"/>
    </location>
</feature>
<evidence type="ECO:0000313" key="3">
    <source>
        <dbReference type="EMBL" id="VFA88794.1"/>
    </source>
</evidence>
<feature type="domain" description="DUF6973" evidence="2">
    <location>
        <begin position="228"/>
        <end position="329"/>
    </location>
</feature>
<feature type="region of interest" description="Disordered" evidence="1">
    <location>
        <begin position="75"/>
        <end position="226"/>
    </location>
</feature>
<feature type="compositionally biased region" description="Low complexity" evidence="1">
    <location>
        <begin position="111"/>
        <end position="125"/>
    </location>
</feature>
<dbReference type="AlphaFoldDB" id="A0ABD7V3A1"/>
<gene>
    <name evidence="3" type="ORF">NCTC8139_02350</name>
</gene>
<proteinExistence type="predicted"/>
<reference evidence="3 4" key="1">
    <citation type="submission" date="2019-02" db="EMBL/GenBank/DDBJ databases">
        <authorList>
            <consortium name="Pathogen Informatics"/>
        </authorList>
    </citation>
    <scope>NUCLEOTIDE SEQUENCE [LARGE SCALE GENOMIC DNA]</scope>
    <source>
        <strain evidence="3 4">3012STDY6756503</strain>
    </source>
</reference>
<name>A0ABD7V3A1_9ACTN</name>
<accession>A0ABD7V3A1</accession>
<comment type="caution">
    <text evidence="3">The sequence shown here is derived from an EMBL/GenBank/DDBJ whole genome shotgun (WGS) entry which is preliminary data.</text>
</comment>
<dbReference type="EMBL" id="CAACYD010000006">
    <property type="protein sequence ID" value="VFA88794.1"/>
    <property type="molecule type" value="Genomic_DNA"/>
</dbReference>